<name>A0AA38HPP3_9CUCU</name>
<dbReference type="AlphaFoldDB" id="A0AA38HPP3"/>
<proteinExistence type="predicted"/>
<dbReference type="Proteomes" id="UP001168821">
    <property type="component" value="Unassembled WGS sequence"/>
</dbReference>
<sequence>MQRTERQDANVACFIKIQTPNVMIIREASRSPRANNTTTRLKSFSYRRNMSCSKKAAVVVTGSRRVLTPHPQLKYEPGRKNKSVASGDRQPAIYWSIFQAASDAVGGGT</sequence>
<evidence type="ECO:0000313" key="1">
    <source>
        <dbReference type="EMBL" id="KAJ3641488.1"/>
    </source>
</evidence>
<gene>
    <name evidence="1" type="ORF">Zmor_027995</name>
</gene>
<protein>
    <submittedName>
        <fullName evidence="1">Uncharacterized protein</fullName>
    </submittedName>
</protein>
<dbReference type="EMBL" id="JALNTZ010000009">
    <property type="protein sequence ID" value="KAJ3641488.1"/>
    <property type="molecule type" value="Genomic_DNA"/>
</dbReference>
<reference evidence="1" key="1">
    <citation type="journal article" date="2023" name="G3 (Bethesda)">
        <title>Whole genome assemblies of Zophobas morio and Tenebrio molitor.</title>
        <authorList>
            <person name="Kaur S."/>
            <person name="Stinson S.A."/>
            <person name="diCenzo G.C."/>
        </authorList>
    </citation>
    <scope>NUCLEOTIDE SEQUENCE</scope>
    <source>
        <strain evidence="1">QUZm001</strain>
    </source>
</reference>
<evidence type="ECO:0000313" key="2">
    <source>
        <dbReference type="Proteomes" id="UP001168821"/>
    </source>
</evidence>
<keyword evidence="2" id="KW-1185">Reference proteome</keyword>
<organism evidence="1 2">
    <name type="scientific">Zophobas morio</name>
    <dbReference type="NCBI Taxonomy" id="2755281"/>
    <lineage>
        <taxon>Eukaryota</taxon>
        <taxon>Metazoa</taxon>
        <taxon>Ecdysozoa</taxon>
        <taxon>Arthropoda</taxon>
        <taxon>Hexapoda</taxon>
        <taxon>Insecta</taxon>
        <taxon>Pterygota</taxon>
        <taxon>Neoptera</taxon>
        <taxon>Endopterygota</taxon>
        <taxon>Coleoptera</taxon>
        <taxon>Polyphaga</taxon>
        <taxon>Cucujiformia</taxon>
        <taxon>Tenebrionidae</taxon>
        <taxon>Zophobas</taxon>
    </lineage>
</organism>
<comment type="caution">
    <text evidence="1">The sequence shown here is derived from an EMBL/GenBank/DDBJ whole genome shotgun (WGS) entry which is preliminary data.</text>
</comment>
<accession>A0AA38HPP3</accession>